<feature type="region of interest" description="Disordered" evidence="1">
    <location>
        <begin position="42"/>
        <end position="94"/>
    </location>
</feature>
<feature type="compositionally biased region" description="Polar residues" evidence="1">
    <location>
        <begin position="78"/>
        <end position="92"/>
    </location>
</feature>
<dbReference type="Proteomes" id="UP000606396">
    <property type="component" value="Unassembled WGS sequence"/>
</dbReference>
<accession>A0ABR8HLH9</accession>
<dbReference type="InterPro" id="IPR027417">
    <property type="entry name" value="P-loop_NTPase"/>
</dbReference>
<evidence type="ECO:0000256" key="1">
    <source>
        <dbReference type="SAM" id="MobiDB-lite"/>
    </source>
</evidence>
<gene>
    <name evidence="3" type="ORF">H6G94_32125</name>
</gene>
<reference evidence="3 4" key="1">
    <citation type="journal article" date="2020" name="ISME J.">
        <title>Comparative genomics reveals insights into cyanobacterial evolution and habitat adaptation.</title>
        <authorList>
            <person name="Chen M.Y."/>
            <person name="Teng W.K."/>
            <person name="Zhao L."/>
            <person name="Hu C.X."/>
            <person name="Zhou Y.K."/>
            <person name="Han B.P."/>
            <person name="Song L.R."/>
            <person name="Shu W.S."/>
        </authorList>
    </citation>
    <scope>NUCLEOTIDE SEQUENCE [LARGE SCALE GENOMIC DNA]</scope>
    <source>
        <strain evidence="3 4">FACHB-252</strain>
    </source>
</reference>
<feature type="compositionally biased region" description="Polar residues" evidence="1">
    <location>
        <begin position="55"/>
        <end position="69"/>
    </location>
</feature>
<dbReference type="SUPFAM" id="SSF52540">
    <property type="entry name" value="P-loop containing nucleoside triphosphate hydrolases"/>
    <property type="match status" value="1"/>
</dbReference>
<comment type="caution">
    <text evidence="3">The sequence shown here is derived from an EMBL/GenBank/DDBJ whole genome shotgun (WGS) entry which is preliminary data.</text>
</comment>
<feature type="domain" description="CobQ/CobB/MinD/ParA nucleotide binding" evidence="2">
    <location>
        <begin position="163"/>
        <end position="221"/>
    </location>
</feature>
<dbReference type="Pfam" id="PF01656">
    <property type="entry name" value="CbiA"/>
    <property type="match status" value="1"/>
</dbReference>
<evidence type="ECO:0000313" key="3">
    <source>
        <dbReference type="EMBL" id="MBD2615845.1"/>
    </source>
</evidence>
<evidence type="ECO:0000313" key="4">
    <source>
        <dbReference type="Proteomes" id="UP000606396"/>
    </source>
</evidence>
<sequence length="417" mass="46849">MMTIEIANDNNQNTGNDLAEKPFSNTQLNNIALNNAIEENTSNTEFDSPAPDNIAPNNVTQENTSNTEFDSPAPDNIAPNNVTQENTSNTKFDSLAPDNIALNNVIEQNTSNTEFDSLAPDNIALNNAIEENTSNTQSNNPVSKKNNKNNNNKNNPQQLRRLVMVTGDKGGVGKSTFARGLAQIYIDNAVKFVGLDADNSNPHLIRFYEKAANIQRLDISNSDKLDEFVDNLKELVYPKSKESGKNQEEKSLILLETPSQFLPTLKILISEMGFLDVVNNKCKMRVTIVIVISTIIDCINQLLELYSFCGDRVDYVIVKNLFYGETEQFTFYDSSKEIKGIEQQVKATRHDFTSITMPKLAKKSYDYLDVKNLTFRQGLEQDEYPSVFGRVLSWLNNFKGQIKPKKDLFGIEKILSE</sequence>
<feature type="compositionally biased region" description="Polar residues" evidence="1">
    <location>
        <begin position="130"/>
        <end position="143"/>
    </location>
</feature>
<proteinExistence type="predicted"/>
<keyword evidence="4" id="KW-1185">Reference proteome</keyword>
<dbReference type="InterPro" id="IPR002586">
    <property type="entry name" value="CobQ/CobB/MinD/ParA_Nub-bd_dom"/>
</dbReference>
<name>A0ABR8HLH9_NOSPU</name>
<protein>
    <recommendedName>
        <fullName evidence="2">CobQ/CobB/MinD/ParA nucleotide binding domain-containing protein</fullName>
    </recommendedName>
</protein>
<dbReference type="EMBL" id="JACJTC010000032">
    <property type="protein sequence ID" value="MBD2615845.1"/>
    <property type="molecule type" value="Genomic_DNA"/>
</dbReference>
<organism evidence="3 4">
    <name type="scientific">Nostoc punctiforme FACHB-252</name>
    <dbReference type="NCBI Taxonomy" id="1357509"/>
    <lineage>
        <taxon>Bacteria</taxon>
        <taxon>Bacillati</taxon>
        <taxon>Cyanobacteriota</taxon>
        <taxon>Cyanophyceae</taxon>
        <taxon>Nostocales</taxon>
        <taxon>Nostocaceae</taxon>
        <taxon>Nostoc</taxon>
    </lineage>
</organism>
<dbReference type="Gene3D" id="3.40.50.300">
    <property type="entry name" value="P-loop containing nucleotide triphosphate hydrolases"/>
    <property type="match status" value="1"/>
</dbReference>
<feature type="region of interest" description="Disordered" evidence="1">
    <location>
        <begin position="130"/>
        <end position="158"/>
    </location>
</feature>
<evidence type="ECO:0000259" key="2">
    <source>
        <dbReference type="Pfam" id="PF01656"/>
    </source>
</evidence>